<accession>A0A1H9VGX0</accession>
<reference evidence="3" key="1">
    <citation type="submission" date="2016-10" db="EMBL/GenBank/DDBJ databases">
        <authorList>
            <person name="Varghese N."/>
            <person name="Submissions S."/>
        </authorList>
    </citation>
    <scope>NUCLEOTIDE SEQUENCE [LARGE SCALE GENOMIC DNA]</scope>
    <source>
        <strain evidence="3">DSM 44437</strain>
    </source>
</reference>
<dbReference type="SMART" id="SM00530">
    <property type="entry name" value="HTH_XRE"/>
    <property type="match status" value="1"/>
</dbReference>
<evidence type="ECO:0000259" key="1">
    <source>
        <dbReference type="PROSITE" id="PS50943"/>
    </source>
</evidence>
<proteinExistence type="predicted"/>
<feature type="domain" description="HTH cro/C1-type" evidence="1">
    <location>
        <begin position="18"/>
        <end position="72"/>
    </location>
</feature>
<protein>
    <submittedName>
        <fullName evidence="2">Helix-turn-helix domain-containing protein</fullName>
    </submittedName>
</protein>
<keyword evidence="3" id="KW-1185">Reference proteome</keyword>
<dbReference type="InterPro" id="IPR043917">
    <property type="entry name" value="DUF5753"/>
</dbReference>
<dbReference type="Pfam" id="PF19054">
    <property type="entry name" value="DUF5753"/>
    <property type="match status" value="1"/>
</dbReference>
<evidence type="ECO:0000313" key="2">
    <source>
        <dbReference type="EMBL" id="SES20714.1"/>
    </source>
</evidence>
<dbReference type="InterPro" id="IPR001387">
    <property type="entry name" value="Cro/C1-type_HTH"/>
</dbReference>
<dbReference type="Proteomes" id="UP000199503">
    <property type="component" value="Unassembled WGS sequence"/>
</dbReference>
<sequence>MSGKPGPTIRRWQLGHELAEHRAAARVSAKDAAAEIEVTAGTLSKIEGGRQSIKPMYVKLLAMRYGLSDEKRDELLGLAHEANQPGYWVTYSKLVPDWFRLFLGYEHDASTLQAYESELVPGLLQTPDYIRAILLAGNPTATDEWLANQIELRLLRQQTLIDANPPSFHAVLNEAVLLRLVGGKDVMTAQLRALAKAAEQHTIQVLPFSAGAHPAMTAPFLLLGFDEEPRMNTVYLENGRGSLYLDRKSDLDSYSAKFEQITRLALSPEDSLSHLVSLTRNL</sequence>
<dbReference type="Pfam" id="PF13560">
    <property type="entry name" value="HTH_31"/>
    <property type="match status" value="1"/>
</dbReference>
<dbReference type="OrthoDB" id="4285266at2"/>
<dbReference type="RefSeq" id="WP_089923059.1">
    <property type="nucleotide sequence ID" value="NZ_FOFV01000018.1"/>
</dbReference>
<dbReference type="STRING" id="65499.SAMN04488000_118100"/>
<gene>
    <name evidence="2" type="ORF">SAMN04488000_118100</name>
</gene>
<dbReference type="AlphaFoldDB" id="A0A1H9VGX0"/>
<dbReference type="SUPFAM" id="SSF47413">
    <property type="entry name" value="lambda repressor-like DNA-binding domains"/>
    <property type="match status" value="1"/>
</dbReference>
<dbReference type="InterPro" id="IPR010982">
    <property type="entry name" value="Lambda_DNA-bd_dom_sf"/>
</dbReference>
<name>A0A1H9VGX0_9PSEU</name>
<dbReference type="EMBL" id="FOFV01000018">
    <property type="protein sequence ID" value="SES20714.1"/>
    <property type="molecule type" value="Genomic_DNA"/>
</dbReference>
<dbReference type="CDD" id="cd00093">
    <property type="entry name" value="HTH_XRE"/>
    <property type="match status" value="1"/>
</dbReference>
<evidence type="ECO:0000313" key="3">
    <source>
        <dbReference type="Proteomes" id="UP000199503"/>
    </source>
</evidence>
<organism evidence="2 3">
    <name type="scientific">Lentzea albida</name>
    <dbReference type="NCBI Taxonomy" id="65499"/>
    <lineage>
        <taxon>Bacteria</taxon>
        <taxon>Bacillati</taxon>
        <taxon>Actinomycetota</taxon>
        <taxon>Actinomycetes</taxon>
        <taxon>Pseudonocardiales</taxon>
        <taxon>Pseudonocardiaceae</taxon>
        <taxon>Lentzea</taxon>
    </lineage>
</organism>
<dbReference type="PROSITE" id="PS50943">
    <property type="entry name" value="HTH_CROC1"/>
    <property type="match status" value="1"/>
</dbReference>
<dbReference type="Gene3D" id="1.10.260.40">
    <property type="entry name" value="lambda repressor-like DNA-binding domains"/>
    <property type="match status" value="1"/>
</dbReference>
<dbReference type="GO" id="GO:0003677">
    <property type="term" value="F:DNA binding"/>
    <property type="evidence" value="ECO:0007669"/>
    <property type="project" value="InterPro"/>
</dbReference>